<dbReference type="Gene3D" id="2.60.40.10">
    <property type="entry name" value="Immunoglobulins"/>
    <property type="match status" value="1"/>
</dbReference>
<dbReference type="InterPro" id="IPR013783">
    <property type="entry name" value="Ig-like_fold"/>
</dbReference>
<keyword evidence="6" id="KW-1185">Reference proteome</keyword>
<dbReference type="OrthoDB" id="9768786at2"/>
<accession>A0A2S0VY99</accession>
<dbReference type="PROSITE" id="PS51257">
    <property type="entry name" value="PROKAR_LIPOPROTEIN"/>
    <property type="match status" value="1"/>
</dbReference>
<dbReference type="GO" id="GO:0031218">
    <property type="term" value="F:arabinogalactan endo-1,4-beta-galactosidase activity"/>
    <property type="evidence" value="ECO:0007669"/>
    <property type="project" value="UniProtKB-EC"/>
</dbReference>
<dbReference type="RefSeq" id="WP_108605205.1">
    <property type="nucleotide sequence ID" value="NZ_CP026605.1"/>
</dbReference>
<geneLocation type="plasmid" evidence="5">
    <name>unnamed1</name>
</geneLocation>
<keyword evidence="2 4" id="KW-0378">Hydrolase</keyword>
<dbReference type="Gene3D" id="3.20.20.80">
    <property type="entry name" value="Glycosidases"/>
    <property type="match status" value="1"/>
</dbReference>
<dbReference type="EC" id="3.2.1.89" evidence="4"/>
<evidence type="ECO:0000313" key="5">
    <source>
        <dbReference type="EMBL" id="AWB69168.1"/>
    </source>
</evidence>
<keyword evidence="3 4" id="KW-0326">Glycosidase</keyword>
<protein>
    <recommendedName>
        <fullName evidence="4">Arabinogalactan endo-beta-1,4-galactanase</fullName>
        <ecNumber evidence="4">3.2.1.89</ecNumber>
    </recommendedName>
</protein>
<dbReference type="InterPro" id="IPR014756">
    <property type="entry name" value="Ig_E-set"/>
</dbReference>
<dbReference type="EMBL" id="CP026605">
    <property type="protein sequence ID" value="AWB69168.1"/>
    <property type="molecule type" value="Genomic_DNA"/>
</dbReference>
<dbReference type="Pfam" id="PF07745">
    <property type="entry name" value="Glyco_hydro_53"/>
    <property type="match status" value="1"/>
</dbReference>
<keyword evidence="4" id="KW-0732">Signal</keyword>
<keyword evidence="5" id="KW-0614">Plasmid</keyword>
<dbReference type="AlphaFoldDB" id="A0A2S0VY99"/>
<dbReference type="PANTHER" id="PTHR34983:SF2">
    <property type="entry name" value="ENDO-BETA-1,4-GALACTANASE"/>
    <property type="match status" value="1"/>
</dbReference>
<sequence>MTKYSIGLIPIVLASLLACSGATKSYAYYKGVDLSYINEMEDCGATYYENGIAKDPFQIFADHGANIVRVRLWHDPTARHTLPSQYSGYADVVKSIQRAKNAGMRVMLDFHYSDNWTDPADQAIPHAWAHLLGNTSALATEVYNYTYQTLNDLNQLGLMPELVQVGNETNGNILSAEGADLYPVDFARQATLLNAGLQAVQDAATSSSIKPKTILHVADPNNGDWWYSSIRDAGIQDYDIIGLSFYPEWHPGSVNDIGNIITSLKDKFAKEVMIVEVGSPWTSANNDSAANMMTVLPSAYGQPSIDAQRSFLVDLASEVYSRGGYGTVYWEPAWVSTGCQTQWGTGSHWDNATFFDFNNNLIENGGVKFLEQNYGNQTLPPANNTSSQTTTFWLDMSATAATSAYITGSFSGDAGWQIIEMQNQGNGIFSYTTQIPQDEVGAYYFLQDNDWSSRETVPSECALQWGSDRQYQITGSNQHLGHVWQSCQHVANPQGNVTFRLDLTGVPHTGAYITGELGGNAQWQLNQMAVEATGIYRFTTSIDAGSQGAFYFLNSEDWQSRETVPAECALVWDVDRQFTIASGYQTISLKWASCDSF</sequence>
<dbReference type="GO" id="GO:0015926">
    <property type="term" value="F:glucosidase activity"/>
    <property type="evidence" value="ECO:0007669"/>
    <property type="project" value="InterPro"/>
</dbReference>
<name>A0A2S0VY99_9ALTE</name>
<evidence type="ECO:0000256" key="1">
    <source>
        <dbReference type="ARBA" id="ARBA00010687"/>
    </source>
</evidence>
<feature type="signal peptide" evidence="4">
    <location>
        <begin position="1"/>
        <end position="27"/>
    </location>
</feature>
<feature type="chain" id="PRO_5015369410" description="Arabinogalactan endo-beta-1,4-galactanase" evidence="4">
    <location>
        <begin position="28"/>
        <end position="597"/>
    </location>
</feature>
<comment type="similarity">
    <text evidence="1 4">Belongs to the glycosyl hydrolase 53 family.</text>
</comment>
<evidence type="ECO:0000313" key="6">
    <source>
        <dbReference type="Proteomes" id="UP000244441"/>
    </source>
</evidence>
<proteinExistence type="inferred from homology"/>
<reference evidence="5 6" key="1">
    <citation type="submission" date="2018-01" db="EMBL/GenBank/DDBJ databases">
        <title>Genome sequence of a Cantenovulum-like bacteria.</title>
        <authorList>
            <person name="Tan W.R."/>
            <person name="Lau N.-S."/>
            <person name="Go F."/>
            <person name="Amirul A.-A.A."/>
        </authorList>
    </citation>
    <scope>NUCLEOTIDE SEQUENCE [LARGE SCALE GENOMIC DNA]</scope>
    <source>
        <strain evidence="5 6">CCB-QB4</strain>
        <plasmid evidence="6">Plasmid unnamed1</plasmid>
    </source>
</reference>
<evidence type="ECO:0000256" key="3">
    <source>
        <dbReference type="ARBA" id="ARBA00023295"/>
    </source>
</evidence>
<comment type="catalytic activity">
    <reaction evidence="4">
        <text>The enzyme specifically hydrolyzes (1-&gt;4)-beta-D-galactosidic linkages in type I arabinogalactans.</text>
        <dbReference type="EC" id="3.2.1.89"/>
    </reaction>
</comment>
<dbReference type="KEGG" id="cate:C2869_21950"/>
<dbReference type="InterPro" id="IPR017853">
    <property type="entry name" value="GH"/>
</dbReference>
<dbReference type="PANTHER" id="PTHR34983">
    <property type="entry name" value="ARABINOGALACTAN ENDO-BETA-1,4-GALACTANASE A"/>
    <property type="match status" value="1"/>
</dbReference>
<dbReference type="SUPFAM" id="SSF81296">
    <property type="entry name" value="E set domains"/>
    <property type="match status" value="1"/>
</dbReference>
<evidence type="ECO:0000256" key="4">
    <source>
        <dbReference type="RuleBase" id="RU361192"/>
    </source>
</evidence>
<dbReference type="InterPro" id="IPR011683">
    <property type="entry name" value="Glyco_hydro_53"/>
</dbReference>
<dbReference type="Proteomes" id="UP000244441">
    <property type="component" value="Plasmid unnamed1"/>
</dbReference>
<evidence type="ECO:0000256" key="2">
    <source>
        <dbReference type="ARBA" id="ARBA00022801"/>
    </source>
</evidence>
<dbReference type="SUPFAM" id="SSF51445">
    <property type="entry name" value="(Trans)glycosidases"/>
    <property type="match status" value="1"/>
</dbReference>
<dbReference type="CDD" id="cd02688">
    <property type="entry name" value="E_set"/>
    <property type="match status" value="1"/>
</dbReference>
<dbReference type="GO" id="GO:0045490">
    <property type="term" value="P:pectin catabolic process"/>
    <property type="evidence" value="ECO:0007669"/>
    <property type="project" value="TreeGrafter"/>
</dbReference>
<organism evidence="5 6">
    <name type="scientific">Saccharobesus litoralis</name>
    <dbReference type="NCBI Taxonomy" id="2172099"/>
    <lineage>
        <taxon>Bacteria</taxon>
        <taxon>Pseudomonadati</taxon>
        <taxon>Pseudomonadota</taxon>
        <taxon>Gammaproteobacteria</taxon>
        <taxon>Alteromonadales</taxon>
        <taxon>Alteromonadaceae</taxon>
        <taxon>Saccharobesus</taxon>
    </lineage>
</organism>
<gene>
    <name evidence="5" type="ORF">C2869_21950</name>
</gene>